<dbReference type="OrthoDB" id="1262618at2"/>
<dbReference type="Pfam" id="PF26541">
    <property type="entry name" value="MafI2"/>
    <property type="match status" value="1"/>
</dbReference>
<name>K9UHW4_CHAP6</name>
<proteinExistence type="predicted"/>
<dbReference type="eggNOG" id="ENOG5033EAG">
    <property type="taxonomic scope" value="Bacteria"/>
</dbReference>
<evidence type="ECO:0000313" key="1">
    <source>
        <dbReference type="EMBL" id="AFY94046.1"/>
    </source>
</evidence>
<dbReference type="EMBL" id="CP003600">
    <property type="protein sequence ID" value="AFY94046.1"/>
    <property type="molecule type" value="Genomic_DNA"/>
</dbReference>
<dbReference type="HOGENOM" id="CLU_176299_0_0_3"/>
<reference evidence="1 2" key="1">
    <citation type="submission" date="2012-05" db="EMBL/GenBank/DDBJ databases">
        <title>Finished chromosome of genome of Chamaesiphon sp. PCC 6605.</title>
        <authorList>
            <consortium name="US DOE Joint Genome Institute"/>
            <person name="Gugger M."/>
            <person name="Coursin T."/>
            <person name="Rippka R."/>
            <person name="Tandeau De Marsac N."/>
            <person name="Huntemann M."/>
            <person name="Wei C.-L."/>
            <person name="Han J."/>
            <person name="Detter J.C."/>
            <person name="Han C."/>
            <person name="Tapia R."/>
            <person name="Chen A."/>
            <person name="Kyrpides N."/>
            <person name="Mavromatis K."/>
            <person name="Markowitz V."/>
            <person name="Szeto E."/>
            <person name="Ivanova N."/>
            <person name="Pagani I."/>
            <person name="Pati A."/>
            <person name="Goodwin L."/>
            <person name="Nordberg H.P."/>
            <person name="Cantor M.N."/>
            <person name="Hua S.X."/>
            <person name="Woyke T."/>
            <person name="Kerfeld C.A."/>
        </authorList>
    </citation>
    <scope>NUCLEOTIDE SEQUENCE [LARGE SCALE GENOMIC DNA]</scope>
    <source>
        <strain evidence="2">ATCC 27169 / PCC 6605</strain>
    </source>
</reference>
<organism evidence="1 2">
    <name type="scientific">Chamaesiphon minutus (strain ATCC 27169 / PCC 6605)</name>
    <dbReference type="NCBI Taxonomy" id="1173020"/>
    <lineage>
        <taxon>Bacteria</taxon>
        <taxon>Bacillati</taxon>
        <taxon>Cyanobacteriota</taxon>
        <taxon>Cyanophyceae</taxon>
        <taxon>Gomontiellales</taxon>
        <taxon>Chamaesiphonaceae</taxon>
        <taxon>Chamaesiphon</taxon>
    </lineage>
</organism>
<protein>
    <submittedName>
        <fullName evidence="1">Uncharacterized protein</fullName>
    </submittedName>
</protein>
<dbReference type="RefSeq" id="WP_015160189.1">
    <property type="nucleotide sequence ID" value="NC_019697.1"/>
</dbReference>
<dbReference type="Proteomes" id="UP000010366">
    <property type="component" value="Chromosome"/>
</dbReference>
<dbReference type="KEGG" id="cmp:Cha6605_3014"/>
<accession>K9UHW4</accession>
<sequence length="99" mass="11666">MEEFNIRNTLLLTLQFALLREITPNIRGITCGWDESKIMINFYFDGEFTEDEQESMECVATEVIASIPKLTIEVECKRIDNPKSLDPYKLLDWVYLRKE</sequence>
<evidence type="ECO:0000313" key="2">
    <source>
        <dbReference type="Proteomes" id="UP000010366"/>
    </source>
</evidence>
<keyword evidence="2" id="KW-1185">Reference proteome</keyword>
<gene>
    <name evidence="1" type="ORF">Cha6605_3014</name>
</gene>
<dbReference type="InterPro" id="IPR058702">
    <property type="entry name" value="MafI2-like"/>
</dbReference>
<dbReference type="AlphaFoldDB" id="K9UHW4"/>